<dbReference type="Gene3D" id="1.10.287.1060">
    <property type="entry name" value="ESAT-6-like"/>
    <property type="match status" value="1"/>
</dbReference>
<name>A0ABW0CUT3_STRCD</name>
<reference evidence="2" key="1">
    <citation type="journal article" date="2019" name="Int. J. Syst. Evol. Microbiol.">
        <title>The Global Catalogue of Microorganisms (GCM) 10K type strain sequencing project: providing services to taxonomists for standard genome sequencing and annotation.</title>
        <authorList>
            <consortium name="The Broad Institute Genomics Platform"/>
            <consortium name="The Broad Institute Genome Sequencing Center for Infectious Disease"/>
            <person name="Wu L."/>
            <person name="Ma J."/>
        </authorList>
    </citation>
    <scope>NUCLEOTIDE SEQUENCE [LARGE SCALE GENOMIC DNA]</scope>
    <source>
        <strain evidence="2">KCTC 42586</strain>
    </source>
</reference>
<accession>A0ABW0CUT3</accession>
<organism evidence="1 2">
    <name type="scientific">Streptomyces coerulescens</name>
    <dbReference type="NCBI Taxonomy" id="29304"/>
    <lineage>
        <taxon>Bacteria</taxon>
        <taxon>Bacillati</taxon>
        <taxon>Actinomycetota</taxon>
        <taxon>Actinomycetes</taxon>
        <taxon>Kitasatosporales</taxon>
        <taxon>Streptomycetaceae</taxon>
        <taxon>Streptomyces</taxon>
    </lineage>
</organism>
<evidence type="ECO:0000313" key="2">
    <source>
        <dbReference type="Proteomes" id="UP001596263"/>
    </source>
</evidence>
<gene>
    <name evidence="1" type="ORF">ACFPQ9_38455</name>
</gene>
<dbReference type="Proteomes" id="UP001596263">
    <property type="component" value="Unassembled WGS sequence"/>
</dbReference>
<proteinExistence type="predicted"/>
<evidence type="ECO:0008006" key="3">
    <source>
        <dbReference type="Google" id="ProtNLM"/>
    </source>
</evidence>
<protein>
    <recommendedName>
        <fullName evidence="3">WXG100 family type VII secretion target</fullName>
    </recommendedName>
</protein>
<comment type="caution">
    <text evidence="1">The sequence shown here is derived from an EMBL/GenBank/DDBJ whole genome shotgun (WGS) entry which is preliminary data.</text>
</comment>
<dbReference type="EMBL" id="JBHSKM010000044">
    <property type="protein sequence ID" value="MFC5219724.1"/>
    <property type="molecule type" value="Genomic_DNA"/>
</dbReference>
<sequence>MPTFSFNNQLEHVIGEMGMLTQKLNETLRVLDDGSRMRLNEWADEVREPYDRVKLEWDQAATRMTNNVLTAQGSLTVITEAYHAGQNYGRQLWDL</sequence>
<dbReference type="RefSeq" id="WP_380863759.1">
    <property type="nucleotide sequence ID" value="NZ_JBHSKM010000044.1"/>
</dbReference>
<keyword evidence="2" id="KW-1185">Reference proteome</keyword>
<evidence type="ECO:0000313" key="1">
    <source>
        <dbReference type="EMBL" id="MFC5219724.1"/>
    </source>
</evidence>